<organism evidence="1">
    <name type="scientific">uncultured bacterium</name>
    <name type="common">gcode 4</name>
    <dbReference type="NCBI Taxonomy" id="1234023"/>
    <lineage>
        <taxon>Bacteria</taxon>
        <taxon>environmental samples</taxon>
    </lineage>
</organism>
<gene>
    <name evidence="1" type="ORF">ACD_49C00062G0015</name>
</gene>
<name>K2AWW1_9BACT</name>
<accession>K2AWW1</accession>
<dbReference type="AlphaFoldDB" id="K2AWW1"/>
<evidence type="ECO:0000313" key="1">
    <source>
        <dbReference type="EMBL" id="EKD66151.1"/>
    </source>
</evidence>
<protein>
    <submittedName>
        <fullName evidence="1">Uncharacterized protein</fullName>
    </submittedName>
</protein>
<sequence length="163" mass="19690">MSLEKNRFTFTGRKAPFFGAVFKDVNYISDSNKIHLTEKSPEVISNWGFFINQAWWTTHFFQWSKKWETVMVKLKWEYYILFKEYIKKTKWIVTLKCMQVFEDENGKKIIDYLTKDEHIKDISQQIIKKFLWNIKNTISDNVNEVLNNPLAERRTILNDLVHN</sequence>
<reference evidence="1" key="1">
    <citation type="journal article" date="2012" name="Science">
        <title>Fermentation, hydrogen, and sulfur metabolism in multiple uncultivated bacterial phyla.</title>
        <authorList>
            <person name="Wrighton K.C."/>
            <person name="Thomas B.C."/>
            <person name="Sharon I."/>
            <person name="Miller C.S."/>
            <person name="Castelle C.J."/>
            <person name="VerBerkmoes N.C."/>
            <person name="Wilkins M.J."/>
            <person name="Hettich R.L."/>
            <person name="Lipton M.S."/>
            <person name="Williams K.H."/>
            <person name="Long P.E."/>
            <person name="Banfield J.F."/>
        </authorList>
    </citation>
    <scope>NUCLEOTIDE SEQUENCE [LARGE SCALE GENOMIC DNA]</scope>
</reference>
<comment type="caution">
    <text evidence="1">The sequence shown here is derived from an EMBL/GenBank/DDBJ whole genome shotgun (WGS) entry which is preliminary data.</text>
</comment>
<dbReference type="EMBL" id="AMFJ01021648">
    <property type="protein sequence ID" value="EKD66151.1"/>
    <property type="molecule type" value="Genomic_DNA"/>
</dbReference>
<proteinExistence type="predicted"/>